<dbReference type="Proteomes" id="UP001317001">
    <property type="component" value="Chromosome"/>
</dbReference>
<keyword evidence="4 6" id="KW-1133">Transmembrane helix</keyword>
<reference evidence="7 8" key="1">
    <citation type="submission" date="2022-08" db="EMBL/GenBank/DDBJ databases">
        <title>Myroides zhujiangensis sp. nov., a novel bacterium isolated from sediment in the Pearl River Estuary.</title>
        <authorList>
            <person name="Cui L."/>
        </authorList>
    </citation>
    <scope>NUCLEOTIDE SEQUENCE [LARGE SCALE GENOMIC DNA]</scope>
    <source>
        <strain evidence="7 8">SCSIO 72103</strain>
    </source>
</reference>
<comment type="subcellular location">
    <subcellularLocation>
        <location evidence="1">Cell membrane</location>
        <topology evidence="1">Multi-pass membrane protein</topology>
    </subcellularLocation>
</comment>
<name>A0ABY5NTX2_9FLAO</name>
<keyword evidence="3 6" id="KW-0812">Transmembrane</keyword>
<feature type="transmembrane region" description="Helical" evidence="6">
    <location>
        <begin position="188"/>
        <end position="206"/>
    </location>
</feature>
<dbReference type="InterPro" id="IPR001123">
    <property type="entry name" value="LeuE-type"/>
</dbReference>
<protein>
    <submittedName>
        <fullName evidence="7">LysE family transporter</fullName>
    </submittedName>
</protein>
<evidence type="ECO:0000256" key="1">
    <source>
        <dbReference type="ARBA" id="ARBA00004651"/>
    </source>
</evidence>
<proteinExistence type="predicted"/>
<evidence type="ECO:0000313" key="7">
    <source>
        <dbReference type="EMBL" id="UUV22040.1"/>
    </source>
</evidence>
<evidence type="ECO:0000256" key="5">
    <source>
        <dbReference type="ARBA" id="ARBA00023136"/>
    </source>
</evidence>
<keyword evidence="2" id="KW-1003">Cell membrane</keyword>
<evidence type="ECO:0000256" key="6">
    <source>
        <dbReference type="SAM" id="Phobius"/>
    </source>
</evidence>
<keyword evidence="5 6" id="KW-0472">Membrane</keyword>
<dbReference type="Pfam" id="PF01810">
    <property type="entry name" value="LysE"/>
    <property type="match status" value="1"/>
</dbReference>
<feature type="transmembrane region" description="Helical" evidence="6">
    <location>
        <begin position="74"/>
        <end position="92"/>
    </location>
</feature>
<dbReference type="EMBL" id="CP102382">
    <property type="protein sequence ID" value="UUV22040.1"/>
    <property type="molecule type" value="Genomic_DNA"/>
</dbReference>
<keyword evidence="8" id="KW-1185">Reference proteome</keyword>
<feature type="transmembrane region" description="Helical" evidence="6">
    <location>
        <begin position="40"/>
        <end position="62"/>
    </location>
</feature>
<organism evidence="7 8">
    <name type="scientific">Paenimyroides aestuarii</name>
    <dbReference type="NCBI Taxonomy" id="2968490"/>
    <lineage>
        <taxon>Bacteria</taxon>
        <taxon>Pseudomonadati</taxon>
        <taxon>Bacteroidota</taxon>
        <taxon>Flavobacteriia</taxon>
        <taxon>Flavobacteriales</taxon>
        <taxon>Flavobacteriaceae</taxon>
        <taxon>Paenimyroides</taxon>
    </lineage>
</organism>
<evidence type="ECO:0000313" key="8">
    <source>
        <dbReference type="Proteomes" id="UP001317001"/>
    </source>
</evidence>
<evidence type="ECO:0000256" key="2">
    <source>
        <dbReference type="ARBA" id="ARBA00022475"/>
    </source>
</evidence>
<feature type="transmembrane region" description="Helical" evidence="6">
    <location>
        <begin position="112"/>
        <end position="134"/>
    </location>
</feature>
<accession>A0ABY5NTX2</accession>
<feature type="transmembrane region" description="Helical" evidence="6">
    <location>
        <begin position="146"/>
        <end position="168"/>
    </location>
</feature>
<sequence length="207" mass="23370">MNYFLPFFTGLGASILGTLLPGILNATVVKISKKEGMKHAYSFIAGTLIVIALQTYLAVFFAKIIDRSAFITNMLREIGFVVFLILTIYFFATKPKKKLKSEVTIKGKSKRFSQGMLLALINVFPIFYYVFITITAINNNFYSINYISNILLTIGVLLGTLLSFTFYIKLFKNTVVEESFVLKNINKILGFITGIITVINLCKLFYK</sequence>
<evidence type="ECO:0000256" key="4">
    <source>
        <dbReference type="ARBA" id="ARBA00022989"/>
    </source>
</evidence>
<dbReference type="RefSeq" id="WP_257499958.1">
    <property type="nucleotide sequence ID" value="NZ_CP102382.1"/>
</dbReference>
<evidence type="ECO:0000256" key="3">
    <source>
        <dbReference type="ARBA" id="ARBA00022692"/>
    </source>
</evidence>
<feature type="transmembrane region" description="Helical" evidence="6">
    <location>
        <begin position="6"/>
        <end position="28"/>
    </location>
</feature>
<gene>
    <name evidence="7" type="ORF">NPX36_03065</name>
</gene>